<proteinExistence type="predicted"/>
<dbReference type="EMBL" id="PDUD01000028">
    <property type="protein sequence ID" value="PHN04006.1"/>
    <property type="molecule type" value="Genomic_DNA"/>
</dbReference>
<keyword evidence="1" id="KW-1133">Transmembrane helix</keyword>
<sequence length="157" mass="17738">MGEWKETQLFMNRMLSLILGVPLIAAFFIAIFYKNSPGLTIVIGSLVFVVLLMGSLKMTVRINRQGVFFKYVPFHFSEQFIPWEKISEWELINVNALMDFGGIGIRYSRTKKGFIINSKSGLEIRKTDKRIIVLSVNDTQGAEAVLRGFGGNDPDVN</sequence>
<reference evidence="2 3" key="1">
    <citation type="submission" date="2017-10" db="EMBL/GenBank/DDBJ databases">
        <title>The draft genome sequence of Lewinella nigricans NBRC 102662.</title>
        <authorList>
            <person name="Wang K."/>
        </authorList>
    </citation>
    <scope>NUCLEOTIDE SEQUENCE [LARGE SCALE GENOMIC DNA]</scope>
    <source>
        <strain evidence="2 3">NBRC 102662</strain>
    </source>
</reference>
<keyword evidence="1" id="KW-0472">Membrane</keyword>
<keyword evidence="1" id="KW-0812">Transmembrane</keyword>
<keyword evidence="3" id="KW-1185">Reference proteome</keyword>
<comment type="caution">
    <text evidence="2">The sequence shown here is derived from an EMBL/GenBank/DDBJ whole genome shotgun (WGS) entry which is preliminary data.</text>
</comment>
<protein>
    <submittedName>
        <fullName evidence="2">Uncharacterized protein</fullName>
    </submittedName>
</protein>
<dbReference type="OrthoDB" id="582675at2"/>
<name>A0A2D0N6J8_FLAN2</name>
<gene>
    <name evidence="2" type="ORF">CRP01_24360</name>
</gene>
<dbReference type="AlphaFoldDB" id="A0A2D0N6J8"/>
<dbReference type="Proteomes" id="UP000223913">
    <property type="component" value="Unassembled WGS sequence"/>
</dbReference>
<evidence type="ECO:0000313" key="3">
    <source>
        <dbReference type="Proteomes" id="UP000223913"/>
    </source>
</evidence>
<organism evidence="2 3">
    <name type="scientific">Flavilitoribacter nigricans (strain ATCC 23147 / DSM 23189 / NBRC 102662 / NCIMB 1420 / SS-2)</name>
    <name type="common">Lewinella nigricans</name>
    <dbReference type="NCBI Taxonomy" id="1122177"/>
    <lineage>
        <taxon>Bacteria</taxon>
        <taxon>Pseudomonadati</taxon>
        <taxon>Bacteroidota</taxon>
        <taxon>Saprospiria</taxon>
        <taxon>Saprospirales</taxon>
        <taxon>Lewinellaceae</taxon>
        <taxon>Flavilitoribacter</taxon>
    </lineage>
</organism>
<feature type="transmembrane region" description="Helical" evidence="1">
    <location>
        <begin position="39"/>
        <end position="60"/>
    </location>
</feature>
<evidence type="ECO:0000256" key="1">
    <source>
        <dbReference type="SAM" id="Phobius"/>
    </source>
</evidence>
<dbReference type="RefSeq" id="WP_099152719.1">
    <property type="nucleotide sequence ID" value="NZ_PDUD01000028.1"/>
</dbReference>
<accession>A0A2D0N6J8</accession>
<evidence type="ECO:0000313" key="2">
    <source>
        <dbReference type="EMBL" id="PHN04006.1"/>
    </source>
</evidence>
<feature type="transmembrane region" description="Helical" evidence="1">
    <location>
        <begin position="12"/>
        <end position="33"/>
    </location>
</feature>